<evidence type="ECO:0000313" key="9">
    <source>
        <dbReference type="EMBL" id="CEK69164.1"/>
    </source>
</evidence>
<dbReference type="InterPro" id="IPR002544">
    <property type="entry name" value="FMRFamid-related_peptide-like"/>
</dbReference>
<evidence type="ECO:0008006" key="10">
    <source>
        <dbReference type="Google" id="ProtNLM"/>
    </source>
</evidence>
<dbReference type="InterPro" id="IPR051041">
    <property type="entry name" value="FMRFamide-related_np"/>
</dbReference>
<dbReference type="GO" id="GO:0007218">
    <property type="term" value="P:neuropeptide signaling pathway"/>
    <property type="evidence" value="ECO:0007669"/>
    <property type="project" value="UniProtKB-KW"/>
</dbReference>
<evidence type="ECO:0000256" key="7">
    <source>
        <dbReference type="ARBA" id="ARBA00023320"/>
    </source>
</evidence>
<sequence length="268" mass="31888">MCPISVTVVLSLACLTLCMGTDENSRLNALDDVDDVDDAFNRESRQFYRFGRSFLPQENNEDDLYLVDSMQFTASPKDYIPYSLDENILLRHPRQFYRFGRNQPLSKRFLRFGRSRLLNVEDYNLNSGLESNQPLYRKRRSVKSDRKESTEILHRDLRSVDTNTQTEKQNNKETDYNIKVTQTQTEEGKNSLSKYEENVNEDNDIDKRFMRFGKRFMRFGRGDDEDEPYDKRFMRFGKKSDSDQDFDKRFMRFGKRFMRFGRGGEGEK</sequence>
<comment type="subcellular location">
    <subcellularLocation>
        <location evidence="1">Secreted</location>
    </subcellularLocation>
</comment>
<dbReference type="GO" id="GO:0005576">
    <property type="term" value="C:extracellular region"/>
    <property type="evidence" value="ECO:0007669"/>
    <property type="project" value="UniProtKB-SubCell"/>
</dbReference>
<keyword evidence="3" id="KW-0964">Secreted</keyword>
<dbReference type="PANTHER" id="PTHR20986:SF22">
    <property type="entry name" value="FMRFAMIDE-RELATED PEPTIDES"/>
    <property type="match status" value="1"/>
</dbReference>
<accession>A0A0B6ZKK6</accession>
<dbReference type="PANTHER" id="PTHR20986">
    <property type="entry name" value="FMRFAMIDE-RELATED PEPTIDES"/>
    <property type="match status" value="1"/>
</dbReference>
<keyword evidence="5" id="KW-0677">Repeat</keyword>
<evidence type="ECO:0000256" key="6">
    <source>
        <dbReference type="ARBA" id="ARBA00022815"/>
    </source>
</evidence>
<evidence type="ECO:0000256" key="1">
    <source>
        <dbReference type="ARBA" id="ARBA00004613"/>
    </source>
</evidence>
<feature type="chain" id="PRO_5002111187" description="FMRFamide" evidence="8">
    <location>
        <begin position="21"/>
        <end position="268"/>
    </location>
</feature>
<evidence type="ECO:0000256" key="3">
    <source>
        <dbReference type="ARBA" id="ARBA00022525"/>
    </source>
</evidence>
<comment type="similarity">
    <text evidence="2">Belongs to the FARP (FMRFamide related peptide) family.</text>
</comment>
<evidence type="ECO:0000256" key="2">
    <source>
        <dbReference type="ARBA" id="ARBA00006356"/>
    </source>
</evidence>
<feature type="signal peptide" evidence="8">
    <location>
        <begin position="1"/>
        <end position="20"/>
    </location>
</feature>
<keyword evidence="4 8" id="KW-0732">Signal</keyword>
<dbReference type="Pfam" id="PF01581">
    <property type="entry name" value="FARP"/>
    <property type="match status" value="6"/>
</dbReference>
<dbReference type="EMBL" id="HACG01022299">
    <property type="protein sequence ID" value="CEK69164.1"/>
    <property type="molecule type" value="Transcribed_RNA"/>
</dbReference>
<feature type="non-terminal residue" evidence="9">
    <location>
        <position position="268"/>
    </location>
</feature>
<protein>
    <recommendedName>
        <fullName evidence="10">FMRFamide</fullName>
    </recommendedName>
</protein>
<dbReference type="AlphaFoldDB" id="A0A0B6ZKK6"/>
<organism evidence="9">
    <name type="scientific">Arion vulgaris</name>
    <dbReference type="NCBI Taxonomy" id="1028688"/>
    <lineage>
        <taxon>Eukaryota</taxon>
        <taxon>Metazoa</taxon>
        <taxon>Spiralia</taxon>
        <taxon>Lophotrochozoa</taxon>
        <taxon>Mollusca</taxon>
        <taxon>Gastropoda</taxon>
        <taxon>Heterobranchia</taxon>
        <taxon>Euthyneura</taxon>
        <taxon>Panpulmonata</taxon>
        <taxon>Eupulmonata</taxon>
        <taxon>Stylommatophora</taxon>
        <taxon>Helicina</taxon>
        <taxon>Arionoidea</taxon>
        <taxon>Arionidae</taxon>
        <taxon>Arion</taxon>
    </lineage>
</organism>
<keyword evidence="6" id="KW-0027">Amidation</keyword>
<evidence type="ECO:0000256" key="5">
    <source>
        <dbReference type="ARBA" id="ARBA00022737"/>
    </source>
</evidence>
<name>A0A0B6ZKK6_9EUPU</name>
<evidence type="ECO:0000256" key="8">
    <source>
        <dbReference type="SAM" id="SignalP"/>
    </source>
</evidence>
<evidence type="ECO:0000256" key="4">
    <source>
        <dbReference type="ARBA" id="ARBA00022729"/>
    </source>
</evidence>
<gene>
    <name evidence="9" type="primary">ORF69180</name>
</gene>
<reference evidence="9" key="1">
    <citation type="submission" date="2014-12" db="EMBL/GenBank/DDBJ databases">
        <title>Insight into the proteome of Arion vulgaris.</title>
        <authorList>
            <person name="Aradska J."/>
            <person name="Bulat T."/>
            <person name="Smidak R."/>
            <person name="Sarate P."/>
            <person name="Gangsoo J."/>
            <person name="Sialana F."/>
            <person name="Bilban M."/>
            <person name="Lubec G."/>
        </authorList>
    </citation>
    <scope>NUCLEOTIDE SEQUENCE</scope>
    <source>
        <tissue evidence="9">Skin</tissue>
    </source>
</reference>
<keyword evidence="7" id="KW-0527">Neuropeptide</keyword>
<proteinExistence type="inferred from homology"/>